<accession>A0A0U1CX66</accession>
<name>A0A0U1CX66_9MYCO</name>
<reference evidence="2" key="1">
    <citation type="submission" date="2015-03" db="EMBL/GenBank/DDBJ databases">
        <authorList>
            <person name="Urmite Genomes"/>
        </authorList>
    </citation>
    <scope>NUCLEOTIDE SEQUENCE [LARGE SCALE GENOMIC DNA]</scope>
    <source>
        <strain evidence="2">CSUR P1344</strain>
    </source>
</reference>
<evidence type="ECO:0000313" key="2">
    <source>
        <dbReference type="Proteomes" id="UP000199601"/>
    </source>
</evidence>
<dbReference type="Proteomes" id="UP000199601">
    <property type="component" value="Unassembled WGS sequence"/>
</dbReference>
<proteinExistence type="predicted"/>
<keyword evidence="2" id="KW-1185">Reference proteome</keyword>
<gene>
    <name evidence="1" type="ORF">BN000_00629</name>
</gene>
<dbReference type="EMBL" id="CTEC01000001">
    <property type="protein sequence ID" value="CQD03715.1"/>
    <property type="molecule type" value="Genomic_DNA"/>
</dbReference>
<dbReference type="AlphaFoldDB" id="A0A0U1CX66"/>
<evidence type="ECO:0000313" key="1">
    <source>
        <dbReference type="EMBL" id="CQD03715.1"/>
    </source>
</evidence>
<dbReference type="RefSeq" id="WP_141659134.1">
    <property type="nucleotide sequence ID" value="NZ_CTEC01000001.1"/>
</dbReference>
<organism evidence="1 2">
    <name type="scientific">Mycobacterium europaeum</name>
    <dbReference type="NCBI Taxonomy" id="761804"/>
    <lineage>
        <taxon>Bacteria</taxon>
        <taxon>Bacillati</taxon>
        <taxon>Actinomycetota</taxon>
        <taxon>Actinomycetes</taxon>
        <taxon>Mycobacteriales</taxon>
        <taxon>Mycobacteriaceae</taxon>
        <taxon>Mycobacterium</taxon>
        <taxon>Mycobacterium simiae complex</taxon>
    </lineage>
</organism>
<sequence>MSEHPWDYAPDIQPGSKIAYKRGDEIWTQTVESITHSTQPYVAPPPLSRRQRAVRWLTPRRWRKPLPQPSGGIPVVTIKTSDLFWTREV</sequence>
<protein>
    <submittedName>
        <fullName evidence="1">Uncharacterized protein</fullName>
    </submittedName>
</protein>